<sequence length="43" mass="5048">MLHQCWIKGNCDCHKYTSAGEIYPKIFPVKHNDKNKNNRALKC</sequence>
<accession>A0A0E9S759</accession>
<dbReference type="EMBL" id="GBXM01072077">
    <property type="protein sequence ID" value="JAH36500.1"/>
    <property type="molecule type" value="Transcribed_RNA"/>
</dbReference>
<reference evidence="1" key="2">
    <citation type="journal article" date="2015" name="Fish Shellfish Immunol.">
        <title>Early steps in the European eel (Anguilla anguilla)-Vibrio vulnificus interaction in the gills: Role of the RtxA13 toxin.</title>
        <authorList>
            <person name="Callol A."/>
            <person name="Pajuelo D."/>
            <person name="Ebbesson L."/>
            <person name="Teles M."/>
            <person name="MacKenzie S."/>
            <person name="Amaro C."/>
        </authorList>
    </citation>
    <scope>NUCLEOTIDE SEQUENCE</scope>
</reference>
<proteinExistence type="predicted"/>
<reference evidence="1" key="1">
    <citation type="submission" date="2014-11" db="EMBL/GenBank/DDBJ databases">
        <authorList>
            <person name="Amaro Gonzalez C."/>
        </authorList>
    </citation>
    <scope>NUCLEOTIDE SEQUENCE</scope>
</reference>
<name>A0A0E9S759_ANGAN</name>
<evidence type="ECO:0000313" key="1">
    <source>
        <dbReference type="EMBL" id="JAH36500.1"/>
    </source>
</evidence>
<protein>
    <submittedName>
        <fullName evidence="1">Uncharacterized protein</fullName>
    </submittedName>
</protein>
<dbReference type="AlphaFoldDB" id="A0A0E9S759"/>
<organism evidence="1">
    <name type="scientific">Anguilla anguilla</name>
    <name type="common">European freshwater eel</name>
    <name type="synonym">Muraena anguilla</name>
    <dbReference type="NCBI Taxonomy" id="7936"/>
    <lineage>
        <taxon>Eukaryota</taxon>
        <taxon>Metazoa</taxon>
        <taxon>Chordata</taxon>
        <taxon>Craniata</taxon>
        <taxon>Vertebrata</taxon>
        <taxon>Euteleostomi</taxon>
        <taxon>Actinopterygii</taxon>
        <taxon>Neopterygii</taxon>
        <taxon>Teleostei</taxon>
        <taxon>Anguilliformes</taxon>
        <taxon>Anguillidae</taxon>
        <taxon>Anguilla</taxon>
    </lineage>
</organism>